<keyword evidence="4" id="KW-1185">Reference proteome</keyword>
<dbReference type="EMBL" id="CALNXI010003248">
    <property type="protein sequence ID" value="CAH3192658.1"/>
    <property type="molecule type" value="Genomic_DNA"/>
</dbReference>
<organism evidence="3 4">
    <name type="scientific">Porites evermanni</name>
    <dbReference type="NCBI Taxonomy" id="104178"/>
    <lineage>
        <taxon>Eukaryota</taxon>
        <taxon>Metazoa</taxon>
        <taxon>Cnidaria</taxon>
        <taxon>Anthozoa</taxon>
        <taxon>Hexacorallia</taxon>
        <taxon>Scleractinia</taxon>
        <taxon>Fungiina</taxon>
        <taxon>Poritidae</taxon>
        <taxon>Porites</taxon>
    </lineage>
</organism>
<protein>
    <submittedName>
        <fullName evidence="3">Uncharacterized protein</fullName>
    </submittedName>
</protein>
<feature type="region of interest" description="Disordered" evidence="2">
    <location>
        <begin position="113"/>
        <end position="140"/>
    </location>
</feature>
<feature type="compositionally biased region" description="Polar residues" evidence="2">
    <location>
        <begin position="324"/>
        <end position="348"/>
    </location>
</feature>
<comment type="caution">
    <text evidence="3">The sequence shown here is derived from an EMBL/GenBank/DDBJ whole genome shotgun (WGS) entry which is preliminary data.</text>
</comment>
<feature type="compositionally biased region" description="Low complexity" evidence="2">
    <location>
        <begin position="611"/>
        <end position="622"/>
    </location>
</feature>
<feature type="region of interest" description="Disordered" evidence="2">
    <location>
        <begin position="211"/>
        <end position="233"/>
    </location>
</feature>
<gene>
    <name evidence="3" type="ORF">PEVE_00024303</name>
</gene>
<proteinExistence type="predicted"/>
<evidence type="ECO:0000313" key="3">
    <source>
        <dbReference type="EMBL" id="CAH3192658.1"/>
    </source>
</evidence>
<sequence length="635" mass="69614">MDNLTGLSSNAPSYPSFPLKEQLLNVLESKEVDLDALLKLLGVELKASQHLKTVHEVVNTYEEENGQLSLQAWETIFQGLGYSEDFLQVLAHFNEQRHCQGPAELAMANLQTGTEKKNDESGASSTDYVSPKETKTEKGGVHHYQHSVAMAAKLSDQLAIIVNELDNSALDTAAAAVKVTEGPLSPPVTQMPSSGEQPSWGLPIFSPEDTCMHSEDHLTNFSSQSSTRAPGAEVDDSGFFSVLNSDDSVMLSGDNDASSSSSSSLNSIIKTAECSTSSQTGAPMVCHERPVSEAIAPAALQTSEPLSISSQCASFTTSVSNQSNELVDSQSQSFDSICSETDQQQNETSETEEGYNAGSSFSIMSGPSISNHGSEASSRTATTFNTAACFPPAGHCNGTKNYDASGNVSLVEELQTKIEELHANVIFRVERLQNQILICQHVQDRNSRLQQALLECRSRCARLEEQMEEFTVFLNQSAELEAESQRLIRMTQEWADSKEEEYNRLQERRRLENEAQSVRISNLERKNEELQSHLVEMGIAMTDKNETIRTQQEECEWLKKTIRTLRMVIDQLDSQNACMIADNQTSDSATLNCSFQSTSGERGADDVTHISGSSQHSDSGDSSNDDLFEDAVEYL</sequence>
<feature type="coiled-coil region" evidence="1">
    <location>
        <begin position="446"/>
        <end position="540"/>
    </location>
</feature>
<evidence type="ECO:0000256" key="2">
    <source>
        <dbReference type="SAM" id="MobiDB-lite"/>
    </source>
</evidence>
<evidence type="ECO:0000313" key="4">
    <source>
        <dbReference type="Proteomes" id="UP001159427"/>
    </source>
</evidence>
<evidence type="ECO:0000256" key="1">
    <source>
        <dbReference type="SAM" id="Coils"/>
    </source>
</evidence>
<dbReference type="Proteomes" id="UP001159427">
    <property type="component" value="Unassembled WGS sequence"/>
</dbReference>
<keyword evidence="1" id="KW-0175">Coiled coil</keyword>
<reference evidence="3 4" key="1">
    <citation type="submission" date="2022-05" db="EMBL/GenBank/DDBJ databases">
        <authorList>
            <consortium name="Genoscope - CEA"/>
            <person name="William W."/>
        </authorList>
    </citation>
    <scope>NUCLEOTIDE SEQUENCE [LARGE SCALE GENOMIC DNA]</scope>
</reference>
<accession>A0ABN8SSD8</accession>
<feature type="compositionally biased region" description="Low complexity" evidence="2">
    <location>
        <begin position="358"/>
        <end position="370"/>
    </location>
</feature>
<feature type="region of interest" description="Disordered" evidence="2">
    <location>
        <begin position="598"/>
        <end position="628"/>
    </location>
</feature>
<feature type="region of interest" description="Disordered" evidence="2">
    <location>
        <begin position="324"/>
        <end position="377"/>
    </location>
</feature>
<name>A0ABN8SSD8_9CNID</name>
<feature type="compositionally biased region" description="Polar residues" evidence="2">
    <location>
        <begin position="219"/>
        <end position="228"/>
    </location>
</feature>
<feature type="compositionally biased region" description="Basic and acidic residues" evidence="2">
    <location>
        <begin position="130"/>
        <end position="140"/>
    </location>
</feature>